<dbReference type="KEGG" id="sflv:IC614_05560"/>
<evidence type="ECO:0000313" key="2">
    <source>
        <dbReference type="EMBL" id="QPQ56043.1"/>
    </source>
</evidence>
<keyword evidence="1" id="KW-1133">Transmembrane helix</keyword>
<evidence type="ECO:0000256" key="1">
    <source>
        <dbReference type="SAM" id="Phobius"/>
    </source>
</evidence>
<feature type="transmembrane region" description="Helical" evidence="1">
    <location>
        <begin position="82"/>
        <end position="104"/>
    </location>
</feature>
<dbReference type="Proteomes" id="UP000594873">
    <property type="component" value="Chromosome"/>
</dbReference>
<proteinExistence type="predicted"/>
<name>A0A7T2GM37_9SPHN</name>
<dbReference type="EMBL" id="CP065592">
    <property type="protein sequence ID" value="QPQ56043.1"/>
    <property type="molecule type" value="Genomic_DNA"/>
</dbReference>
<keyword evidence="1" id="KW-0472">Membrane</keyword>
<protein>
    <submittedName>
        <fullName evidence="2">DUF308 domain-containing protein</fullName>
    </submittedName>
</protein>
<evidence type="ECO:0000313" key="3">
    <source>
        <dbReference type="Proteomes" id="UP000594873"/>
    </source>
</evidence>
<gene>
    <name evidence="2" type="ORF">IC614_05560</name>
</gene>
<keyword evidence="3" id="KW-1185">Reference proteome</keyword>
<sequence length="208" mass="22330">MVLSTFEKEKTGTADHRSQRLVLLLCGLLILLCGAATIIVDAADPRDVVRKTGVLLLIAGGLEVIAGIAHRRFEQTEGRLDVILGIISLAVAAYFLLSPAYTAVRFAGLLTLWLLSRGGIDMLAAFLTGDLFSEEGRLLRASVDLVLGLVSYIGLGTTAWWESLMGWPTTASHVTFLFAGVSLAAAGLFLIGISRPRYAREEARGIDE</sequence>
<feature type="transmembrane region" description="Helical" evidence="1">
    <location>
        <begin position="173"/>
        <end position="194"/>
    </location>
</feature>
<feature type="transmembrane region" description="Helical" evidence="1">
    <location>
        <begin position="110"/>
        <end position="129"/>
    </location>
</feature>
<keyword evidence="1" id="KW-0812">Transmembrane</keyword>
<dbReference type="Pfam" id="PF03729">
    <property type="entry name" value="DUF308"/>
    <property type="match status" value="1"/>
</dbReference>
<feature type="transmembrane region" description="Helical" evidence="1">
    <location>
        <begin position="52"/>
        <end position="70"/>
    </location>
</feature>
<reference evidence="2 3" key="1">
    <citation type="submission" date="2020-11" db="EMBL/GenBank/DDBJ databases">
        <title>Genome seq and assembly of Sphingosinicella sp.</title>
        <authorList>
            <person name="Chhetri G."/>
        </authorList>
    </citation>
    <scope>NUCLEOTIDE SEQUENCE [LARGE SCALE GENOMIC DNA]</scope>
    <source>
        <strain evidence="2 3">UDD2</strain>
    </source>
</reference>
<dbReference type="InterPro" id="IPR005325">
    <property type="entry name" value="DUF308_memb"/>
</dbReference>
<feature type="transmembrane region" description="Helical" evidence="1">
    <location>
        <begin position="21"/>
        <end position="40"/>
    </location>
</feature>
<organism evidence="2 3">
    <name type="scientific">Allosphingosinicella flava</name>
    <dbReference type="NCBI Taxonomy" id="2771430"/>
    <lineage>
        <taxon>Bacteria</taxon>
        <taxon>Pseudomonadati</taxon>
        <taxon>Pseudomonadota</taxon>
        <taxon>Alphaproteobacteria</taxon>
        <taxon>Sphingomonadales</taxon>
        <taxon>Sphingomonadaceae</taxon>
        <taxon>Allosphingosinicella</taxon>
    </lineage>
</organism>
<dbReference type="RefSeq" id="WP_200972903.1">
    <property type="nucleotide sequence ID" value="NZ_CP065592.1"/>
</dbReference>
<accession>A0A7T2GM37</accession>
<feature type="transmembrane region" description="Helical" evidence="1">
    <location>
        <begin position="141"/>
        <end position="161"/>
    </location>
</feature>
<dbReference type="AlphaFoldDB" id="A0A7T2GM37"/>